<evidence type="ECO:0000313" key="4">
    <source>
        <dbReference type="EMBL" id="MEU8137585.1"/>
    </source>
</evidence>
<dbReference type="Pfam" id="PF16925">
    <property type="entry name" value="TetR_C_13"/>
    <property type="match status" value="1"/>
</dbReference>
<evidence type="ECO:0000259" key="3">
    <source>
        <dbReference type="Pfam" id="PF16925"/>
    </source>
</evidence>
<dbReference type="EMBL" id="JBEZFP010000093">
    <property type="protein sequence ID" value="MEU8137585.1"/>
    <property type="molecule type" value="Genomic_DNA"/>
</dbReference>
<gene>
    <name evidence="4" type="ORF">AB0C36_29240</name>
</gene>
<dbReference type="Proteomes" id="UP001551482">
    <property type="component" value="Unassembled WGS sequence"/>
</dbReference>
<dbReference type="PANTHER" id="PTHR47506:SF6">
    <property type="entry name" value="HTH-TYPE TRANSCRIPTIONAL REPRESSOR NEMR"/>
    <property type="match status" value="1"/>
</dbReference>
<accession>A0ABV3DPB0</accession>
<dbReference type="Gene3D" id="1.10.357.10">
    <property type="entry name" value="Tetracycline Repressor, domain 2"/>
    <property type="match status" value="1"/>
</dbReference>
<dbReference type="InterPro" id="IPR011075">
    <property type="entry name" value="TetR_C"/>
</dbReference>
<evidence type="ECO:0000313" key="5">
    <source>
        <dbReference type="Proteomes" id="UP001551482"/>
    </source>
</evidence>
<comment type="caution">
    <text evidence="4">The sequence shown here is derived from an EMBL/GenBank/DDBJ whole genome shotgun (WGS) entry which is preliminary data.</text>
</comment>
<dbReference type="PANTHER" id="PTHR47506">
    <property type="entry name" value="TRANSCRIPTIONAL REGULATORY PROTEIN"/>
    <property type="match status" value="1"/>
</dbReference>
<organism evidence="4 5">
    <name type="scientific">Streptodolium elevatio</name>
    <dbReference type="NCBI Taxonomy" id="3157996"/>
    <lineage>
        <taxon>Bacteria</taxon>
        <taxon>Bacillati</taxon>
        <taxon>Actinomycetota</taxon>
        <taxon>Actinomycetes</taxon>
        <taxon>Kitasatosporales</taxon>
        <taxon>Streptomycetaceae</taxon>
        <taxon>Streptodolium</taxon>
    </lineage>
</organism>
<dbReference type="SUPFAM" id="SSF46689">
    <property type="entry name" value="Homeodomain-like"/>
    <property type="match status" value="1"/>
</dbReference>
<dbReference type="InterPro" id="IPR009057">
    <property type="entry name" value="Homeodomain-like_sf"/>
</dbReference>
<keyword evidence="2" id="KW-0804">Transcription</keyword>
<dbReference type="SUPFAM" id="SSF48498">
    <property type="entry name" value="Tetracyclin repressor-like, C-terminal domain"/>
    <property type="match status" value="1"/>
</dbReference>
<feature type="domain" description="Tetracyclin repressor-like C-terminal" evidence="3">
    <location>
        <begin position="92"/>
        <end position="205"/>
    </location>
</feature>
<keyword evidence="5" id="KW-1185">Reference proteome</keyword>
<evidence type="ECO:0000256" key="2">
    <source>
        <dbReference type="ARBA" id="ARBA00023163"/>
    </source>
</evidence>
<protein>
    <submittedName>
        <fullName evidence="4">TetR/AcrR family transcriptional regulator</fullName>
    </submittedName>
</protein>
<dbReference type="InterPro" id="IPR036271">
    <property type="entry name" value="Tet_transcr_reg_TetR-rel_C_sf"/>
</dbReference>
<reference evidence="4 5" key="1">
    <citation type="submission" date="2024-06" db="EMBL/GenBank/DDBJ databases">
        <title>The Natural Products Discovery Center: Release of the First 8490 Sequenced Strains for Exploring Actinobacteria Biosynthetic Diversity.</title>
        <authorList>
            <person name="Kalkreuter E."/>
            <person name="Kautsar S.A."/>
            <person name="Yang D."/>
            <person name="Bader C.D."/>
            <person name="Teijaro C.N."/>
            <person name="Fluegel L."/>
            <person name="Davis C.M."/>
            <person name="Simpson J.R."/>
            <person name="Lauterbach L."/>
            <person name="Steele A.D."/>
            <person name="Gui C."/>
            <person name="Meng S."/>
            <person name="Li G."/>
            <person name="Viehrig K."/>
            <person name="Ye F."/>
            <person name="Su P."/>
            <person name="Kiefer A.F."/>
            <person name="Nichols A."/>
            <person name="Cepeda A.J."/>
            <person name="Yan W."/>
            <person name="Fan B."/>
            <person name="Jiang Y."/>
            <person name="Adhikari A."/>
            <person name="Zheng C.-J."/>
            <person name="Schuster L."/>
            <person name="Cowan T.M."/>
            <person name="Smanski M.J."/>
            <person name="Chevrette M.G."/>
            <person name="De Carvalho L.P.S."/>
            <person name="Shen B."/>
        </authorList>
    </citation>
    <scope>NUCLEOTIDE SEQUENCE [LARGE SCALE GENOMIC DNA]</scope>
    <source>
        <strain evidence="4 5">NPDC048946</strain>
    </source>
</reference>
<dbReference type="Gene3D" id="1.10.10.60">
    <property type="entry name" value="Homeodomain-like"/>
    <property type="match status" value="1"/>
</dbReference>
<dbReference type="RefSeq" id="WP_358359692.1">
    <property type="nucleotide sequence ID" value="NZ_JBEZFP010000093.1"/>
</dbReference>
<evidence type="ECO:0000256" key="1">
    <source>
        <dbReference type="ARBA" id="ARBA00023015"/>
    </source>
</evidence>
<proteinExistence type="predicted"/>
<name>A0ABV3DPB0_9ACTN</name>
<sequence>MSPSPPRATTDQRLLRGARARWTIARHGADVASAEGLSGLSIGRLATDLGLSKSGVATLFGTKEQLQLAVVEAARKAYVDAVVRPALAHPAGAARLRALVDGWFGYAEQPLFPGGCFWAANLPDFDSRPGPVRDALRAQRGEWLTLLADQIRRAVDDTADDAPTTGAAGELDPELTAFHLDAVFVGTNTALRLGDPNALPRTRRIIENLLAPIT</sequence>
<keyword evidence="1" id="KW-0805">Transcription regulation</keyword>